<organism evidence="1">
    <name type="scientific">viral metagenome</name>
    <dbReference type="NCBI Taxonomy" id="1070528"/>
    <lineage>
        <taxon>unclassified sequences</taxon>
        <taxon>metagenomes</taxon>
        <taxon>organismal metagenomes</taxon>
    </lineage>
</organism>
<accession>A0A6C0K2J4</accession>
<reference evidence="1" key="1">
    <citation type="journal article" date="2020" name="Nature">
        <title>Giant virus diversity and host interactions through global metagenomics.</title>
        <authorList>
            <person name="Schulz F."/>
            <person name="Roux S."/>
            <person name="Paez-Espino D."/>
            <person name="Jungbluth S."/>
            <person name="Walsh D.A."/>
            <person name="Denef V.J."/>
            <person name="McMahon K.D."/>
            <person name="Konstantinidis K.T."/>
            <person name="Eloe-Fadrosh E.A."/>
            <person name="Kyrpides N.C."/>
            <person name="Woyke T."/>
        </authorList>
    </citation>
    <scope>NUCLEOTIDE SEQUENCE</scope>
    <source>
        <strain evidence="1">GVMAG-S-1101169-75</strain>
    </source>
</reference>
<protein>
    <submittedName>
        <fullName evidence="1">Uncharacterized protein</fullName>
    </submittedName>
</protein>
<dbReference type="EMBL" id="MN740789">
    <property type="protein sequence ID" value="QHU11783.1"/>
    <property type="molecule type" value="Genomic_DNA"/>
</dbReference>
<sequence>MLPLPTYYYTRADLIEFTTRSPLTTAQITEDTASIGIEKYILYSDAALTTPVGQVLYNATVYNLNTPTKTVTYNPYVVTLFFNDGKNVSASGAHNDTSIFFPTGITQKATVTNSNGFGCCCSLQYVKILALDQEKRQVTLIQHL</sequence>
<name>A0A6C0K2J4_9ZZZZ</name>
<proteinExistence type="predicted"/>
<evidence type="ECO:0000313" key="1">
    <source>
        <dbReference type="EMBL" id="QHU11783.1"/>
    </source>
</evidence>
<dbReference type="AlphaFoldDB" id="A0A6C0K2J4"/>